<feature type="transmembrane region" description="Helical" evidence="3">
    <location>
        <begin position="43"/>
        <end position="68"/>
    </location>
</feature>
<evidence type="ECO:0000256" key="2">
    <source>
        <dbReference type="ARBA" id="ARBA00022840"/>
    </source>
</evidence>
<dbReference type="PANTHER" id="PTHR43637">
    <property type="entry name" value="UPF0273 PROTEIN TM_0370"/>
    <property type="match status" value="1"/>
</dbReference>
<organism evidence="5">
    <name type="scientific">Caldiarchaeum subterraneum</name>
    <dbReference type="NCBI Taxonomy" id="311458"/>
    <lineage>
        <taxon>Archaea</taxon>
        <taxon>Nitrososphaerota</taxon>
        <taxon>Candidatus Caldarchaeales</taxon>
        <taxon>Candidatus Caldarchaeaceae</taxon>
        <taxon>Candidatus Caldarchaeum</taxon>
    </lineage>
</organism>
<feature type="transmembrane region" description="Helical" evidence="3">
    <location>
        <begin position="144"/>
        <end position="166"/>
    </location>
</feature>
<evidence type="ECO:0000256" key="3">
    <source>
        <dbReference type="SAM" id="Phobius"/>
    </source>
</evidence>
<evidence type="ECO:0000313" key="5">
    <source>
        <dbReference type="EMBL" id="HHM43752.1"/>
    </source>
</evidence>
<evidence type="ECO:0000259" key="4">
    <source>
        <dbReference type="Pfam" id="PF06745"/>
    </source>
</evidence>
<feature type="transmembrane region" description="Helical" evidence="3">
    <location>
        <begin position="6"/>
        <end position="31"/>
    </location>
</feature>
<sequence length="465" mass="51704">MESGFGLVLVLGDLWIGLSMVLAFLSVMLLVRKLGPRLGLGFLRWLVLVCLASIFASMASSVLLWLAFIEPGAAYLYLNLVFRMLFSISVATLTSYIAYQFNKASIKNLRLYLLGIAALPTITVLYHQFNHHKPVTQLFTATEILFYGTAFWLFLSYASTQVFYIVKGMGDGAKYFLVASSLFAAIVAPVFNYAVGNYLFGVFSFEENLVWRAAVPFVGAASAVLLFIGSRSMWQFIGPARKKPEILTPTGVEKLDSVLGGGIPYPVAMLITGPAGVGKTTLVSSFVKTRLAEGDTVIVICYDCDAQTVRQRLSIQDLNILEFEKQNKLVLVEAFIQLSGRQPTERYYSSRDLGELSLAITKFLEATPTGRKWLVMDSLNGMAEENGEERLLKFVRITLAKCRAANAGIVATLNKQAMQQIYAAILEELFEGVIEVDIMRGRKIERRVRVVKMPFQADVHRWISI</sequence>
<feature type="transmembrane region" description="Helical" evidence="3">
    <location>
        <begin position="214"/>
        <end position="234"/>
    </location>
</feature>
<dbReference type="InterPro" id="IPR014774">
    <property type="entry name" value="KaiC-like_dom"/>
</dbReference>
<dbReference type="PANTHER" id="PTHR43637:SF1">
    <property type="entry name" value="UPF0273 PROTEIN TM_0370"/>
    <property type="match status" value="1"/>
</dbReference>
<keyword evidence="1" id="KW-0547">Nucleotide-binding</keyword>
<feature type="transmembrane region" description="Helical" evidence="3">
    <location>
        <begin position="175"/>
        <end position="194"/>
    </location>
</feature>
<keyword evidence="3" id="KW-0472">Membrane</keyword>
<name>A0A7J3VS86_CALS0</name>
<dbReference type="EMBL" id="DRXH01000018">
    <property type="protein sequence ID" value="HHM43752.1"/>
    <property type="molecule type" value="Genomic_DNA"/>
</dbReference>
<feature type="transmembrane region" description="Helical" evidence="3">
    <location>
        <begin position="74"/>
        <end position="99"/>
    </location>
</feature>
<keyword evidence="2" id="KW-0067">ATP-binding</keyword>
<keyword evidence="3" id="KW-1133">Transmembrane helix</keyword>
<dbReference type="Pfam" id="PF06745">
    <property type="entry name" value="ATPase"/>
    <property type="match status" value="1"/>
</dbReference>
<keyword evidence="3" id="KW-0812">Transmembrane</keyword>
<dbReference type="InterPro" id="IPR027417">
    <property type="entry name" value="P-loop_NTPase"/>
</dbReference>
<reference evidence="5" key="1">
    <citation type="journal article" date="2020" name="mSystems">
        <title>Genome- and Community-Level Interaction Insights into Carbon Utilization and Element Cycling Functions of Hydrothermarchaeota in Hydrothermal Sediment.</title>
        <authorList>
            <person name="Zhou Z."/>
            <person name="Liu Y."/>
            <person name="Xu W."/>
            <person name="Pan J."/>
            <person name="Luo Z.H."/>
            <person name="Li M."/>
        </authorList>
    </citation>
    <scope>NUCLEOTIDE SEQUENCE [LARGE SCALE GENOMIC DNA]</scope>
    <source>
        <strain evidence="5">SpSt-1074</strain>
    </source>
</reference>
<evidence type="ECO:0000256" key="1">
    <source>
        <dbReference type="ARBA" id="ARBA00022741"/>
    </source>
</evidence>
<dbReference type="SUPFAM" id="SSF52540">
    <property type="entry name" value="P-loop containing nucleoside triphosphate hydrolases"/>
    <property type="match status" value="1"/>
</dbReference>
<accession>A0A7J3VS86</accession>
<feature type="domain" description="KaiC-like" evidence="4">
    <location>
        <begin position="249"/>
        <end position="453"/>
    </location>
</feature>
<proteinExistence type="predicted"/>
<gene>
    <name evidence="5" type="ORF">ENM31_00445</name>
</gene>
<feature type="transmembrane region" description="Helical" evidence="3">
    <location>
        <begin position="111"/>
        <end position="129"/>
    </location>
</feature>
<dbReference type="GO" id="GO:0005524">
    <property type="term" value="F:ATP binding"/>
    <property type="evidence" value="ECO:0007669"/>
    <property type="project" value="UniProtKB-KW"/>
</dbReference>
<dbReference type="Gene3D" id="3.40.50.300">
    <property type="entry name" value="P-loop containing nucleotide triphosphate hydrolases"/>
    <property type="match status" value="1"/>
</dbReference>
<dbReference type="AlphaFoldDB" id="A0A7J3VS86"/>
<protein>
    <recommendedName>
        <fullName evidence="4">KaiC-like domain-containing protein</fullName>
    </recommendedName>
</protein>
<comment type="caution">
    <text evidence="5">The sequence shown here is derived from an EMBL/GenBank/DDBJ whole genome shotgun (WGS) entry which is preliminary data.</text>
</comment>